<name>A0A6S7DE83_9BURK</name>
<accession>A0A6S7DE83</accession>
<evidence type="ECO:0000313" key="4">
    <source>
        <dbReference type="Proteomes" id="UP000494365"/>
    </source>
</evidence>
<gene>
    <name evidence="3" type="ORF">LMG28614_05724</name>
</gene>
<dbReference type="AlphaFoldDB" id="A0A6S7DE83"/>
<keyword evidence="2" id="KW-0732">Signal</keyword>
<protein>
    <submittedName>
        <fullName evidence="3">Uncharacterized protein</fullName>
    </submittedName>
</protein>
<evidence type="ECO:0000256" key="1">
    <source>
        <dbReference type="SAM" id="MobiDB-lite"/>
    </source>
</evidence>
<dbReference type="EMBL" id="CADIKK010000034">
    <property type="protein sequence ID" value="CAB3803028.1"/>
    <property type="molecule type" value="Genomic_DNA"/>
</dbReference>
<dbReference type="Proteomes" id="UP000494365">
    <property type="component" value="Unassembled WGS sequence"/>
</dbReference>
<reference evidence="3 4" key="1">
    <citation type="submission" date="2020-04" db="EMBL/GenBank/DDBJ databases">
        <authorList>
            <person name="De Canck E."/>
        </authorList>
    </citation>
    <scope>NUCLEOTIDE SEQUENCE [LARGE SCALE GENOMIC DNA]</scope>
    <source>
        <strain evidence="3 4">LMG 28614</strain>
    </source>
</reference>
<keyword evidence="4" id="KW-1185">Reference proteome</keyword>
<evidence type="ECO:0000256" key="2">
    <source>
        <dbReference type="SAM" id="SignalP"/>
    </source>
</evidence>
<sequence length="112" mass="10657">MNIAGKCVLVSALMIGLSGATHAQSASSTPDVIGGVQPGGINGADTGASMGLAPGVGSSPGTGIARGAATIGGGMNSGLGAPANNMRANGTSLYMNPDPRAPNVTGRAFVPH</sequence>
<evidence type="ECO:0000313" key="3">
    <source>
        <dbReference type="EMBL" id="CAB3803028.1"/>
    </source>
</evidence>
<proteinExistence type="predicted"/>
<feature type="chain" id="PRO_5028903521" evidence="2">
    <location>
        <begin position="24"/>
        <end position="112"/>
    </location>
</feature>
<feature type="region of interest" description="Disordered" evidence="1">
    <location>
        <begin position="37"/>
        <end position="112"/>
    </location>
</feature>
<organism evidence="3 4">
    <name type="scientific">Paraburkholderia ultramafica</name>
    <dbReference type="NCBI Taxonomy" id="1544867"/>
    <lineage>
        <taxon>Bacteria</taxon>
        <taxon>Pseudomonadati</taxon>
        <taxon>Pseudomonadota</taxon>
        <taxon>Betaproteobacteria</taxon>
        <taxon>Burkholderiales</taxon>
        <taxon>Burkholderiaceae</taxon>
        <taxon>Paraburkholderia</taxon>
    </lineage>
</organism>
<feature type="signal peptide" evidence="2">
    <location>
        <begin position="1"/>
        <end position="23"/>
    </location>
</feature>
<dbReference type="RefSeq" id="WP_175152723.1">
    <property type="nucleotide sequence ID" value="NZ_CADIKK010000034.1"/>
</dbReference>